<organism evidence="1 2">
    <name type="scientific">Actibacterium atlanticum</name>
    <dbReference type="NCBI Taxonomy" id="1461693"/>
    <lineage>
        <taxon>Bacteria</taxon>
        <taxon>Pseudomonadati</taxon>
        <taxon>Pseudomonadota</taxon>
        <taxon>Alphaproteobacteria</taxon>
        <taxon>Rhodobacterales</taxon>
        <taxon>Roseobacteraceae</taxon>
        <taxon>Actibacterium</taxon>
    </lineage>
</organism>
<dbReference type="AlphaFoldDB" id="A0A058ZQ06"/>
<dbReference type="eggNOG" id="COG2072">
    <property type="taxonomic scope" value="Bacteria"/>
</dbReference>
<evidence type="ECO:0008006" key="3">
    <source>
        <dbReference type="Google" id="ProtNLM"/>
    </source>
</evidence>
<dbReference type="NCBIfam" id="TIGR04042">
    <property type="entry name" value="MSMEG_0570_fam"/>
    <property type="match status" value="1"/>
</dbReference>
<dbReference type="InterPro" id="IPR023846">
    <property type="entry name" value="CHP04042_MSMEG0570"/>
</dbReference>
<evidence type="ECO:0000313" key="1">
    <source>
        <dbReference type="EMBL" id="KCV83320.1"/>
    </source>
</evidence>
<reference evidence="1 2" key="1">
    <citation type="submission" date="2013-04" db="EMBL/GenBank/DDBJ databases">
        <title>Shimia sp. 22II-S11-Z10 Genome Sequencing.</title>
        <authorList>
            <person name="Lai Q."/>
            <person name="Li G."/>
            <person name="Shao Z."/>
        </authorList>
    </citation>
    <scope>NUCLEOTIDE SEQUENCE [LARGE SCALE GENOMIC DNA]</scope>
    <source>
        <strain evidence="2">22II-S11-Z10</strain>
    </source>
</reference>
<comment type="caution">
    <text evidence="1">The sequence shown here is derived from an EMBL/GenBank/DDBJ whole genome shotgun (WGS) entry which is preliminary data.</text>
</comment>
<gene>
    <name evidence="1" type="ORF">ATO10_01125</name>
</gene>
<dbReference type="RefSeq" id="WP_035246934.1">
    <property type="nucleotide sequence ID" value="NZ_AQQY01000001.1"/>
</dbReference>
<accession>A0A058ZQ06</accession>
<name>A0A058ZQ06_9RHOB</name>
<evidence type="ECO:0000313" key="2">
    <source>
        <dbReference type="Proteomes" id="UP000024836"/>
    </source>
</evidence>
<dbReference type="Proteomes" id="UP000024836">
    <property type="component" value="Unassembled WGS sequence"/>
</dbReference>
<keyword evidence="2" id="KW-1185">Reference proteome</keyword>
<dbReference type="EMBL" id="AQQY01000001">
    <property type="protein sequence ID" value="KCV83320.1"/>
    <property type="molecule type" value="Genomic_DNA"/>
</dbReference>
<sequence length="92" mass="10261">MPETRFTVRWPDGQIEQCYSPSTVVNDFLAADTTYPLDDFVTRCRIALEKASTRVEAKFGYRCSSAEAQLTAIERKASTFSLPADVTCLSIT</sequence>
<proteinExistence type="predicted"/>
<dbReference type="OrthoDB" id="195104at2"/>
<protein>
    <recommendedName>
        <fullName evidence="3">MSMEG_0570 family nitrogen starvation response protein</fullName>
    </recommendedName>
</protein>
<dbReference type="STRING" id="1461693.ATO10_01125"/>